<proteinExistence type="inferred from homology"/>
<comment type="caution">
    <text evidence="9">The sequence shown here is derived from an EMBL/GenBank/DDBJ whole genome shotgun (WGS) entry which is preliminary data.</text>
</comment>
<dbReference type="Pfam" id="PF02770">
    <property type="entry name" value="Acyl-CoA_dh_M"/>
    <property type="match status" value="1"/>
</dbReference>
<dbReference type="InterPro" id="IPR006089">
    <property type="entry name" value="Acyl-CoA_DH_CS"/>
</dbReference>
<comment type="similarity">
    <text evidence="2 5">Belongs to the acyl-CoA dehydrogenase family.</text>
</comment>
<dbReference type="GO" id="GO:0003995">
    <property type="term" value="F:acyl-CoA dehydrogenase activity"/>
    <property type="evidence" value="ECO:0007669"/>
    <property type="project" value="InterPro"/>
</dbReference>
<dbReference type="InterPro" id="IPR052166">
    <property type="entry name" value="Diverse_Acyl-CoA_DH"/>
</dbReference>
<evidence type="ECO:0000259" key="8">
    <source>
        <dbReference type="Pfam" id="PF02771"/>
    </source>
</evidence>
<dbReference type="Proteomes" id="UP000265798">
    <property type="component" value="Unassembled WGS sequence"/>
</dbReference>
<dbReference type="Gene3D" id="1.10.540.10">
    <property type="entry name" value="Acyl-CoA dehydrogenase/oxidase, N-terminal domain"/>
    <property type="match status" value="1"/>
</dbReference>
<evidence type="ECO:0000256" key="3">
    <source>
        <dbReference type="ARBA" id="ARBA00022630"/>
    </source>
</evidence>
<dbReference type="PANTHER" id="PTHR42803:SF1">
    <property type="entry name" value="BROAD-SPECIFICITY LINEAR ACYL-COA DEHYDROGENASE FADE5"/>
    <property type="match status" value="1"/>
</dbReference>
<keyword evidence="5" id="KW-0560">Oxidoreductase</keyword>
<dbReference type="GO" id="GO:0050660">
    <property type="term" value="F:flavin adenine dinucleotide binding"/>
    <property type="evidence" value="ECO:0007669"/>
    <property type="project" value="InterPro"/>
</dbReference>
<gene>
    <name evidence="9" type="ORF">DLM75_19905</name>
</gene>
<evidence type="ECO:0000259" key="6">
    <source>
        <dbReference type="Pfam" id="PF00441"/>
    </source>
</evidence>
<dbReference type="InterPro" id="IPR006091">
    <property type="entry name" value="Acyl-CoA_Oxase/DH_mid-dom"/>
</dbReference>
<name>A0A396YWG8_9LEPT</name>
<protein>
    <submittedName>
        <fullName evidence="9">Acyl-CoA dehydrogenase</fullName>
    </submittedName>
</protein>
<evidence type="ECO:0000259" key="7">
    <source>
        <dbReference type="Pfam" id="PF02770"/>
    </source>
</evidence>
<keyword evidence="4 5" id="KW-0274">FAD</keyword>
<evidence type="ECO:0000256" key="1">
    <source>
        <dbReference type="ARBA" id="ARBA00001974"/>
    </source>
</evidence>
<dbReference type="Pfam" id="PF00441">
    <property type="entry name" value="Acyl-CoA_dh_1"/>
    <property type="match status" value="1"/>
</dbReference>
<evidence type="ECO:0000256" key="4">
    <source>
        <dbReference type="ARBA" id="ARBA00022827"/>
    </source>
</evidence>
<dbReference type="EMBL" id="QHCT01000007">
    <property type="protein sequence ID" value="RHX85788.1"/>
    <property type="molecule type" value="Genomic_DNA"/>
</dbReference>
<feature type="domain" description="Acyl-CoA oxidase/dehydrogenase middle" evidence="7">
    <location>
        <begin position="185"/>
        <end position="283"/>
    </location>
</feature>
<dbReference type="PANTHER" id="PTHR42803">
    <property type="entry name" value="ACYL-COA DEHYDROGENASE"/>
    <property type="match status" value="1"/>
</dbReference>
<dbReference type="AlphaFoldDB" id="A0A396YWG8"/>
<evidence type="ECO:0000313" key="10">
    <source>
        <dbReference type="Proteomes" id="UP000265798"/>
    </source>
</evidence>
<feature type="domain" description="Acyl-CoA dehydrogenase/oxidase C-terminal" evidence="6">
    <location>
        <begin position="299"/>
        <end position="465"/>
    </location>
</feature>
<dbReference type="InterPro" id="IPR009075">
    <property type="entry name" value="AcylCo_DH/oxidase_C"/>
</dbReference>
<comment type="cofactor">
    <cofactor evidence="1 5">
        <name>FAD</name>
        <dbReference type="ChEBI" id="CHEBI:57692"/>
    </cofactor>
</comment>
<organism evidence="9 10">
    <name type="scientific">Leptospira stimsonii</name>
    <dbReference type="NCBI Taxonomy" id="2202203"/>
    <lineage>
        <taxon>Bacteria</taxon>
        <taxon>Pseudomonadati</taxon>
        <taxon>Spirochaetota</taxon>
        <taxon>Spirochaetia</taxon>
        <taxon>Leptospirales</taxon>
        <taxon>Leptospiraceae</taxon>
        <taxon>Leptospira</taxon>
    </lineage>
</organism>
<reference evidence="10" key="1">
    <citation type="submission" date="2018-05" db="EMBL/GenBank/DDBJ databases">
        <title>Leptospira yasudae sp. nov. and Leptospira stimsonii sp. nov., two pathogenic species of the genus Leptospira isolated from environmental sources.</title>
        <authorList>
            <person name="Casanovas-Massana A."/>
            <person name="Hamond C."/>
            <person name="Santos L.A."/>
            <person name="Hacker K.P."/>
            <person name="Balassiano I."/>
            <person name="Medeiros M.A."/>
            <person name="Reis M.G."/>
            <person name="Ko A.I."/>
            <person name="Wunder E.A."/>
        </authorList>
    </citation>
    <scope>NUCLEOTIDE SEQUENCE [LARGE SCALE GENOMIC DNA]</scope>
    <source>
        <strain evidence="10">Yale</strain>
    </source>
</reference>
<evidence type="ECO:0000256" key="5">
    <source>
        <dbReference type="RuleBase" id="RU362125"/>
    </source>
</evidence>
<dbReference type="PROSITE" id="PS00073">
    <property type="entry name" value="ACYL_COA_DH_2"/>
    <property type="match status" value="1"/>
</dbReference>
<accession>A0A396YWG8</accession>
<dbReference type="InterPro" id="IPR046373">
    <property type="entry name" value="Acyl-CoA_Oxase/DH_mid-dom_sf"/>
</dbReference>
<dbReference type="InterPro" id="IPR013786">
    <property type="entry name" value="AcylCoA_DH/ox_N"/>
</dbReference>
<dbReference type="Pfam" id="PF02771">
    <property type="entry name" value="Acyl-CoA_dh_N"/>
    <property type="match status" value="1"/>
</dbReference>
<dbReference type="InterPro" id="IPR037069">
    <property type="entry name" value="AcylCoA_DH/ox_N_sf"/>
</dbReference>
<dbReference type="OrthoDB" id="9770681at2"/>
<sequence length="584" mass="65551">MIANNYFTDDEDLKLFFEHLIDWSSIVKATEGEEFFDHEHYKKTADPRLEMAPSNVPEAIELYRSSLESLGEFFGKEVSQLSQTMDRKHLRYENGKVIFPEETVFIYEKFRETGLMSYSISREAGGLALPATVGAFFVMIMARGDVSFCMTVTLLNLAQIVARFGTKEQIEEFAAKAALGETLFAMALTEPDFGSDLNNVRTTATKTEDGSYRINGTKRFISQGCGLGPYPSSLLTLARTGKQNGGARGLSVFLVKSSDVTVAGIETKMGIHASPTCEIVYENSFAELLGEEGLGLTRYTAGMTNFMRLGSAAGGPGGGAGGFYESKKYAEERIQFGKPIAEIPAVSEMLHKIQREVNAMRLLTFETARVVDMYQHHQIRMEKANKEEREIRKEERVKTWGNLASILTPIAKYYCSEEAHKCANLAIQIHGGAGYTEDYDVSRMFRDSRINTIYEGTSQIHVRIATGAIVAGMTADGNFRKYLETIQKEVKEPSSFLLEQWNLLESAIKIFKSIERDETKERVAENLMVLTSRYLCGLLYERAILKLKEQEHESLHRWTGDCRAYLIDSTAIAKSCIYRIENAE</sequence>
<dbReference type="SUPFAM" id="SSF56645">
    <property type="entry name" value="Acyl-CoA dehydrogenase NM domain-like"/>
    <property type="match status" value="1"/>
</dbReference>
<dbReference type="RefSeq" id="WP_118970250.1">
    <property type="nucleotide sequence ID" value="NZ_QHCT01000007.1"/>
</dbReference>
<feature type="domain" description="Acyl-CoA dehydrogenase/oxidase N-terminal" evidence="8">
    <location>
        <begin position="69"/>
        <end position="181"/>
    </location>
</feature>
<keyword evidence="3 5" id="KW-0285">Flavoprotein</keyword>
<dbReference type="InterPro" id="IPR009100">
    <property type="entry name" value="AcylCoA_DH/oxidase_NM_dom_sf"/>
</dbReference>
<dbReference type="Gene3D" id="2.40.110.10">
    <property type="entry name" value="Butyryl-CoA Dehydrogenase, subunit A, domain 2"/>
    <property type="match status" value="1"/>
</dbReference>
<evidence type="ECO:0000256" key="2">
    <source>
        <dbReference type="ARBA" id="ARBA00009347"/>
    </source>
</evidence>
<dbReference type="SUPFAM" id="SSF47203">
    <property type="entry name" value="Acyl-CoA dehydrogenase C-terminal domain-like"/>
    <property type="match status" value="1"/>
</dbReference>
<evidence type="ECO:0000313" key="9">
    <source>
        <dbReference type="EMBL" id="RHX85788.1"/>
    </source>
</evidence>
<dbReference type="InterPro" id="IPR036250">
    <property type="entry name" value="AcylCo_DH-like_C"/>
</dbReference>
<dbReference type="Gene3D" id="1.20.140.10">
    <property type="entry name" value="Butyryl-CoA Dehydrogenase, subunit A, domain 3"/>
    <property type="match status" value="1"/>
</dbReference>